<dbReference type="Proteomes" id="UP001360953">
    <property type="component" value="Unassembled WGS sequence"/>
</dbReference>
<feature type="compositionally biased region" description="Polar residues" evidence="1">
    <location>
        <begin position="308"/>
        <end position="317"/>
    </location>
</feature>
<dbReference type="EMBL" id="JBBPEH010000004">
    <property type="protein sequence ID" value="KAK7540063.1"/>
    <property type="molecule type" value="Genomic_DNA"/>
</dbReference>
<reference evidence="3 4" key="1">
    <citation type="submission" date="2024-04" db="EMBL/GenBank/DDBJ databases">
        <title>Phyllosticta paracitricarpa is synonymous to the EU quarantine fungus P. citricarpa based on phylogenomic analyses.</title>
        <authorList>
            <consortium name="Lawrence Berkeley National Laboratory"/>
            <person name="Van ingen-buijs V.A."/>
            <person name="Van westerhoven A.C."/>
            <person name="Haridas S."/>
            <person name="Skiadas P."/>
            <person name="Martin F."/>
            <person name="Groenewald J.Z."/>
            <person name="Crous P.W."/>
            <person name="Seidl M.F."/>
        </authorList>
    </citation>
    <scope>NUCLEOTIDE SEQUENCE [LARGE SCALE GENOMIC DNA]</scope>
    <source>
        <strain evidence="3 4">CPC 17464</strain>
    </source>
</reference>
<feature type="region of interest" description="Disordered" evidence="1">
    <location>
        <begin position="33"/>
        <end position="56"/>
    </location>
</feature>
<sequence length="332" mass="36323">MLLPRWLGHITSHVTSFLLLLLSPPGLRPMSRHLFFSQPQPQPHPHPHPRGPSRFRQPRSLALRPSIADLRRAALEDLALALTLALTLALAFIRSRQPSALGAAGVFSWSGPAQGCFGTTLTSPWTLTRLRLGSWILLPSTTHAPFSGLIALSFPLMKLTDCAQTDSAQRFCLDDRRPGPLFVQIILNPDRLYAYPAHLSPSSSVGHNAPLVLQCWFAQLILAVFSKLTVRRSLAVAVTVGQTQCPSRSRSHHTLEALPGPPTTVDTTNTTSLTSVPCNYRTLSIPPDDRLSRTLQLACSRARSLTPFTAQTASPTDRPTDHLSCTARPTHD</sequence>
<comment type="caution">
    <text evidence="3">The sequence shown here is derived from an EMBL/GenBank/DDBJ whole genome shotgun (WGS) entry which is preliminary data.</text>
</comment>
<proteinExistence type="predicted"/>
<gene>
    <name evidence="3" type="ORF">J3D65DRAFT_602062</name>
</gene>
<dbReference type="RefSeq" id="XP_066657334.1">
    <property type="nucleotide sequence ID" value="XM_066798087.1"/>
</dbReference>
<evidence type="ECO:0000256" key="1">
    <source>
        <dbReference type="SAM" id="MobiDB-lite"/>
    </source>
</evidence>
<keyword evidence="2" id="KW-0732">Signal</keyword>
<evidence type="ECO:0000313" key="4">
    <source>
        <dbReference type="Proteomes" id="UP001360953"/>
    </source>
</evidence>
<feature type="region of interest" description="Disordered" evidence="1">
    <location>
        <begin position="248"/>
        <end position="271"/>
    </location>
</feature>
<protein>
    <submittedName>
        <fullName evidence="3">Uncharacterized protein</fullName>
    </submittedName>
</protein>
<feature type="compositionally biased region" description="Basic residues" evidence="1">
    <location>
        <begin position="45"/>
        <end position="56"/>
    </location>
</feature>
<feature type="chain" id="PRO_5045397814" evidence="2">
    <location>
        <begin position="17"/>
        <end position="332"/>
    </location>
</feature>
<name>A0ABR1LZP3_9PEZI</name>
<dbReference type="GeneID" id="92030993"/>
<keyword evidence="4" id="KW-1185">Reference proteome</keyword>
<organism evidence="3 4">
    <name type="scientific">Phyllosticta citribraziliensis</name>
    <dbReference type="NCBI Taxonomy" id="989973"/>
    <lineage>
        <taxon>Eukaryota</taxon>
        <taxon>Fungi</taxon>
        <taxon>Dikarya</taxon>
        <taxon>Ascomycota</taxon>
        <taxon>Pezizomycotina</taxon>
        <taxon>Dothideomycetes</taxon>
        <taxon>Dothideomycetes incertae sedis</taxon>
        <taxon>Botryosphaeriales</taxon>
        <taxon>Phyllostictaceae</taxon>
        <taxon>Phyllosticta</taxon>
    </lineage>
</organism>
<evidence type="ECO:0000256" key="2">
    <source>
        <dbReference type="SAM" id="SignalP"/>
    </source>
</evidence>
<feature type="signal peptide" evidence="2">
    <location>
        <begin position="1"/>
        <end position="16"/>
    </location>
</feature>
<evidence type="ECO:0000313" key="3">
    <source>
        <dbReference type="EMBL" id="KAK7540063.1"/>
    </source>
</evidence>
<accession>A0ABR1LZP3</accession>
<feature type="region of interest" description="Disordered" evidence="1">
    <location>
        <begin position="308"/>
        <end position="332"/>
    </location>
</feature>